<dbReference type="SUPFAM" id="SSF46689">
    <property type="entry name" value="Homeodomain-like"/>
    <property type="match status" value="1"/>
</dbReference>
<dbReference type="InterPro" id="IPR017930">
    <property type="entry name" value="Myb_dom"/>
</dbReference>
<protein>
    <submittedName>
        <fullName evidence="7">Uncharacterized protein</fullName>
    </submittedName>
</protein>
<dbReference type="CDD" id="cd00167">
    <property type="entry name" value="SANT"/>
    <property type="match status" value="1"/>
</dbReference>
<dbReference type="PANTHER" id="PTHR47994:SF5">
    <property type="entry name" value="F14D16.11-RELATED"/>
    <property type="match status" value="1"/>
</dbReference>
<evidence type="ECO:0000256" key="1">
    <source>
        <dbReference type="ARBA" id="ARBA00004123"/>
    </source>
</evidence>
<dbReference type="SMART" id="SM00717">
    <property type="entry name" value="SANT"/>
    <property type="match status" value="1"/>
</dbReference>
<keyword evidence="8" id="KW-1185">Reference proteome</keyword>
<dbReference type="Gramene" id="OIW08400">
    <property type="protein sequence ID" value="OIW08400"/>
    <property type="gene ID" value="TanjilG_03076"/>
</dbReference>
<evidence type="ECO:0000256" key="3">
    <source>
        <dbReference type="ARBA" id="ARBA00023125"/>
    </source>
</evidence>
<dbReference type="InterPro" id="IPR009057">
    <property type="entry name" value="Homeodomain-like_sf"/>
</dbReference>
<dbReference type="PANTHER" id="PTHR47994">
    <property type="entry name" value="F14D16.11-RELATED"/>
    <property type="match status" value="1"/>
</dbReference>
<dbReference type="GO" id="GO:0003677">
    <property type="term" value="F:DNA binding"/>
    <property type="evidence" value="ECO:0007669"/>
    <property type="project" value="UniProtKB-KW"/>
</dbReference>
<feature type="domain" description="Myb-like" evidence="5">
    <location>
        <begin position="10"/>
        <end position="65"/>
    </location>
</feature>
<dbReference type="AlphaFoldDB" id="A0A4P1RD87"/>
<dbReference type="Pfam" id="PF00249">
    <property type="entry name" value="Myb_DNA-binding"/>
    <property type="match status" value="1"/>
</dbReference>
<evidence type="ECO:0000259" key="5">
    <source>
        <dbReference type="PROSITE" id="PS50090"/>
    </source>
</evidence>
<proteinExistence type="predicted"/>
<evidence type="ECO:0000313" key="8">
    <source>
        <dbReference type="Proteomes" id="UP000188354"/>
    </source>
</evidence>
<dbReference type="EMBL" id="CM007367">
    <property type="protein sequence ID" value="OIW08400.1"/>
    <property type="molecule type" value="Genomic_DNA"/>
</dbReference>
<dbReference type="Proteomes" id="UP000188354">
    <property type="component" value="Chromosome LG07"/>
</dbReference>
<gene>
    <name evidence="7" type="ORF">TanjilG_03076</name>
</gene>
<dbReference type="PROSITE" id="PS50090">
    <property type="entry name" value="MYB_LIKE"/>
    <property type="match status" value="1"/>
</dbReference>
<organism evidence="7 8">
    <name type="scientific">Lupinus angustifolius</name>
    <name type="common">Narrow-leaved blue lupine</name>
    <dbReference type="NCBI Taxonomy" id="3871"/>
    <lineage>
        <taxon>Eukaryota</taxon>
        <taxon>Viridiplantae</taxon>
        <taxon>Streptophyta</taxon>
        <taxon>Embryophyta</taxon>
        <taxon>Tracheophyta</taxon>
        <taxon>Spermatophyta</taxon>
        <taxon>Magnoliopsida</taxon>
        <taxon>eudicotyledons</taxon>
        <taxon>Gunneridae</taxon>
        <taxon>Pentapetalae</taxon>
        <taxon>rosids</taxon>
        <taxon>fabids</taxon>
        <taxon>Fabales</taxon>
        <taxon>Fabaceae</taxon>
        <taxon>Papilionoideae</taxon>
        <taxon>50 kb inversion clade</taxon>
        <taxon>genistoids sensu lato</taxon>
        <taxon>core genistoids</taxon>
        <taxon>Genisteae</taxon>
        <taxon>Lupinus</taxon>
    </lineage>
</organism>
<evidence type="ECO:0000259" key="6">
    <source>
        <dbReference type="PROSITE" id="PS51294"/>
    </source>
</evidence>
<dbReference type="GO" id="GO:0005634">
    <property type="term" value="C:nucleus"/>
    <property type="evidence" value="ECO:0007669"/>
    <property type="project" value="UniProtKB-SubCell"/>
</dbReference>
<dbReference type="InterPro" id="IPR015495">
    <property type="entry name" value="Myb_TF_plants"/>
</dbReference>
<keyword evidence="4" id="KW-0539">Nucleus</keyword>
<evidence type="ECO:0000256" key="4">
    <source>
        <dbReference type="ARBA" id="ARBA00023242"/>
    </source>
</evidence>
<reference evidence="7 8" key="1">
    <citation type="journal article" date="2017" name="Plant Biotechnol. J.">
        <title>A comprehensive draft genome sequence for lupin (Lupinus angustifolius), an emerging health food: insights into plant-microbe interactions and legume evolution.</title>
        <authorList>
            <person name="Hane J.K."/>
            <person name="Ming Y."/>
            <person name="Kamphuis L.G."/>
            <person name="Nelson M.N."/>
            <person name="Garg G."/>
            <person name="Atkins C.A."/>
            <person name="Bayer P.E."/>
            <person name="Bravo A."/>
            <person name="Bringans S."/>
            <person name="Cannon S."/>
            <person name="Edwards D."/>
            <person name="Foley R."/>
            <person name="Gao L.L."/>
            <person name="Harrison M.J."/>
            <person name="Huang W."/>
            <person name="Hurgobin B."/>
            <person name="Li S."/>
            <person name="Liu C.W."/>
            <person name="McGrath A."/>
            <person name="Morahan G."/>
            <person name="Murray J."/>
            <person name="Weller J."/>
            <person name="Jian J."/>
            <person name="Singh K.B."/>
        </authorList>
    </citation>
    <scope>NUCLEOTIDE SEQUENCE [LARGE SCALE GENOMIC DNA]</scope>
    <source>
        <strain evidence="8">cv. Tanjil</strain>
        <tissue evidence="7">Whole plant</tissue>
    </source>
</reference>
<feature type="domain" description="HTH myb-type" evidence="6">
    <location>
        <begin position="10"/>
        <end position="69"/>
    </location>
</feature>
<dbReference type="PROSITE" id="PS51294">
    <property type="entry name" value="HTH_MYB"/>
    <property type="match status" value="1"/>
</dbReference>
<comment type="subcellular location">
    <subcellularLocation>
        <location evidence="1">Nucleus</location>
    </subcellularLocation>
</comment>
<sequence>MGRAPCCNKNNELKKGPWTPEEDVKLINHIQTHGPGNWRNLPKIAAARLPGRTDNEIKNYWNTHIKKRLIRSGIDPVTHTPRLDLLDMSSILRTVLGNPSLLDLQALVGAQALINPELLKLAATASLFASQNNNTQQQQQQHYNGNFQAQEFNQFQTPNQTNNVDGFIGNMGNLRCSSSIQNTIPTYLDENFVLQQNQVDDLLGNDQGLVQCLNNANEKMGYDSVISSPNHLNNNSSSTYVNSSTAEEERDSYCSDLFNFEIPHDLDISDFL</sequence>
<keyword evidence="3" id="KW-0238">DNA-binding</keyword>
<evidence type="ECO:0000313" key="7">
    <source>
        <dbReference type="EMBL" id="OIW08400.1"/>
    </source>
</evidence>
<dbReference type="InterPro" id="IPR001005">
    <property type="entry name" value="SANT/Myb"/>
</dbReference>
<evidence type="ECO:0000256" key="2">
    <source>
        <dbReference type="ARBA" id="ARBA00022737"/>
    </source>
</evidence>
<name>A0A4P1RD87_LUPAN</name>
<dbReference type="Gene3D" id="1.10.10.60">
    <property type="entry name" value="Homeodomain-like"/>
    <property type="match status" value="1"/>
</dbReference>
<keyword evidence="2" id="KW-0677">Repeat</keyword>
<accession>A0A4P1RD87</accession>